<comment type="caution">
    <text evidence="2">The sequence shown here is derived from an EMBL/GenBank/DDBJ whole genome shotgun (WGS) entry which is preliminary data.</text>
</comment>
<feature type="compositionally biased region" description="Polar residues" evidence="1">
    <location>
        <begin position="21"/>
        <end position="30"/>
    </location>
</feature>
<dbReference type="EMBL" id="CAKOFQ010007428">
    <property type="protein sequence ID" value="CAH2000905.1"/>
    <property type="molecule type" value="Genomic_DNA"/>
</dbReference>
<organism evidence="2 3">
    <name type="scientific">Acanthoscelides obtectus</name>
    <name type="common">Bean weevil</name>
    <name type="synonym">Bruchus obtectus</name>
    <dbReference type="NCBI Taxonomy" id="200917"/>
    <lineage>
        <taxon>Eukaryota</taxon>
        <taxon>Metazoa</taxon>
        <taxon>Ecdysozoa</taxon>
        <taxon>Arthropoda</taxon>
        <taxon>Hexapoda</taxon>
        <taxon>Insecta</taxon>
        <taxon>Pterygota</taxon>
        <taxon>Neoptera</taxon>
        <taxon>Endopterygota</taxon>
        <taxon>Coleoptera</taxon>
        <taxon>Polyphaga</taxon>
        <taxon>Cucujiformia</taxon>
        <taxon>Chrysomeloidea</taxon>
        <taxon>Chrysomelidae</taxon>
        <taxon>Bruchinae</taxon>
        <taxon>Bruchini</taxon>
        <taxon>Acanthoscelides</taxon>
    </lineage>
</organism>
<feature type="region of interest" description="Disordered" evidence="1">
    <location>
        <begin position="1"/>
        <end position="31"/>
    </location>
</feature>
<evidence type="ECO:0000313" key="3">
    <source>
        <dbReference type="Proteomes" id="UP001152888"/>
    </source>
</evidence>
<dbReference type="Proteomes" id="UP001152888">
    <property type="component" value="Unassembled WGS sequence"/>
</dbReference>
<name>A0A9P0PVT9_ACAOB</name>
<proteinExistence type="predicted"/>
<dbReference type="AlphaFoldDB" id="A0A9P0PVT9"/>
<reference evidence="2" key="1">
    <citation type="submission" date="2022-03" db="EMBL/GenBank/DDBJ databases">
        <authorList>
            <person name="Sayadi A."/>
        </authorList>
    </citation>
    <scope>NUCLEOTIDE SEQUENCE</scope>
</reference>
<sequence>MSLFSVVVSPRKSMQPPLSSPALQTSNPRPSMQKMKCVYTL</sequence>
<protein>
    <submittedName>
        <fullName evidence="2">Uncharacterized protein</fullName>
    </submittedName>
</protein>
<evidence type="ECO:0000313" key="2">
    <source>
        <dbReference type="EMBL" id="CAH2000905.1"/>
    </source>
</evidence>
<accession>A0A9P0PVT9</accession>
<evidence type="ECO:0000256" key="1">
    <source>
        <dbReference type="SAM" id="MobiDB-lite"/>
    </source>
</evidence>
<gene>
    <name evidence="2" type="ORF">ACAOBT_LOCUS25869</name>
</gene>
<keyword evidence="3" id="KW-1185">Reference proteome</keyword>